<sequence>MSNEVERAAEQVAFVENQVSDLVARTGPVLGRASSSDGAVTVVVPAGGAPQSIQVSPAALRMGPSALGDEIVRVAAAASRDAAAQLHRTLGQVVPPNQLSALGFEPGGQSW</sequence>
<evidence type="ECO:0000313" key="2">
    <source>
        <dbReference type="Proteomes" id="UP000316639"/>
    </source>
</evidence>
<gene>
    <name evidence="1" type="ORF">FKR81_28555</name>
</gene>
<evidence type="ECO:0000313" key="1">
    <source>
        <dbReference type="EMBL" id="TWP48249.1"/>
    </source>
</evidence>
<dbReference type="SUPFAM" id="SSF82607">
    <property type="entry name" value="YbaB-like"/>
    <property type="match status" value="1"/>
</dbReference>
<dbReference type="InterPro" id="IPR036894">
    <property type="entry name" value="YbaB-like_sf"/>
</dbReference>
<dbReference type="OrthoDB" id="3699096at2"/>
<accession>A0A563EM59</accession>
<keyword evidence="2" id="KW-1185">Reference proteome</keyword>
<dbReference type="Gene3D" id="3.30.1310.10">
    <property type="entry name" value="Nucleoid-associated protein YbaB-like domain"/>
    <property type="match status" value="1"/>
</dbReference>
<evidence type="ECO:0008006" key="3">
    <source>
        <dbReference type="Google" id="ProtNLM"/>
    </source>
</evidence>
<comment type="caution">
    <text evidence="1">The sequence shown here is derived from an EMBL/GenBank/DDBJ whole genome shotgun (WGS) entry which is preliminary data.</text>
</comment>
<dbReference type="AlphaFoldDB" id="A0A563EM59"/>
<dbReference type="Proteomes" id="UP000316639">
    <property type="component" value="Unassembled WGS sequence"/>
</dbReference>
<reference evidence="1 2" key="1">
    <citation type="submission" date="2019-07" db="EMBL/GenBank/DDBJ databases">
        <title>Lentzea xizangensis sp. nov., isolated from Qinghai-Tibetan Plateau Soils.</title>
        <authorList>
            <person name="Huang J."/>
        </authorList>
    </citation>
    <scope>NUCLEOTIDE SEQUENCE [LARGE SCALE GENOMIC DNA]</scope>
    <source>
        <strain evidence="1 2">FXJ1.1311</strain>
    </source>
</reference>
<dbReference type="InterPro" id="IPR004401">
    <property type="entry name" value="YbaB/EbfC"/>
</dbReference>
<protein>
    <recommendedName>
        <fullName evidence="3">YbaB/EbfC DNA-binding family protein</fullName>
    </recommendedName>
</protein>
<proteinExistence type="predicted"/>
<name>A0A563EM59_9PSEU</name>
<dbReference type="Pfam" id="PF02575">
    <property type="entry name" value="YbaB_DNA_bd"/>
    <property type="match status" value="1"/>
</dbReference>
<dbReference type="GO" id="GO:0003677">
    <property type="term" value="F:DNA binding"/>
    <property type="evidence" value="ECO:0007669"/>
    <property type="project" value="InterPro"/>
</dbReference>
<dbReference type="RefSeq" id="WP_146356388.1">
    <property type="nucleotide sequence ID" value="NZ_VOBR01000021.1"/>
</dbReference>
<organism evidence="1 2">
    <name type="scientific">Lentzea tibetensis</name>
    <dbReference type="NCBI Taxonomy" id="2591470"/>
    <lineage>
        <taxon>Bacteria</taxon>
        <taxon>Bacillati</taxon>
        <taxon>Actinomycetota</taxon>
        <taxon>Actinomycetes</taxon>
        <taxon>Pseudonocardiales</taxon>
        <taxon>Pseudonocardiaceae</taxon>
        <taxon>Lentzea</taxon>
    </lineage>
</organism>
<dbReference type="EMBL" id="VOBR01000021">
    <property type="protein sequence ID" value="TWP48249.1"/>
    <property type="molecule type" value="Genomic_DNA"/>
</dbReference>